<evidence type="ECO:0000313" key="3">
    <source>
        <dbReference type="EMBL" id="TRY79194.1"/>
    </source>
</evidence>
<organism evidence="3 4">
    <name type="scientific">Tigriopus californicus</name>
    <name type="common">Marine copepod</name>
    <dbReference type="NCBI Taxonomy" id="6832"/>
    <lineage>
        <taxon>Eukaryota</taxon>
        <taxon>Metazoa</taxon>
        <taxon>Ecdysozoa</taxon>
        <taxon>Arthropoda</taxon>
        <taxon>Crustacea</taxon>
        <taxon>Multicrustacea</taxon>
        <taxon>Hexanauplia</taxon>
        <taxon>Copepoda</taxon>
        <taxon>Harpacticoida</taxon>
        <taxon>Harpacticidae</taxon>
        <taxon>Tigriopus</taxon>
    </lineage>
</organism>
<keyword evidence="2" id="KW-1133">Transmembrane helix</keyword>
<feature type="region of interest" description="Disordered" evidence="1">
    <location>
        <begin position="1"/>
        <end position="31"/>
    </location>
</feature>
<keyword evidence="2" id="KW-0472">Membrane</keyword>
<name>A0A553PNE5_TIGCA</name>
<feature type="transmembrane region" description="Helical" evidence="2">
    <location>
        <begin position="60"/>
        <end position="84"/>
    </location>
</feature>
<accession>A0A553PNE5</accession>
<dbReference type="AlphaFoldDB" id="A0A553PNE5"/>
<dbReference type="Proteomes" id="UP000318571">
    <property type="component" value="Chromosome 6"/>
</dbReference>
<comment type="caution">
    <text evidence="3">The sequence shown here is derived from an EMBL/GenBank/DDBJ whole genome shotgun (WGS) entry which is preliminary data.</text>
</comment>
<proteinExistence type="predicted"/>
<evidence type="ECO:0000256" key="1">
    <source>
        <dbReference type="SAM" id="MobiDB-lite"/>
    </source>
</evidence>
<gene>
    <name evidence="3" type="ORF">TCAL_07374</name>
</gene>
<feature type="compositionally biased region" description="Low complexity" evidence="1">
    <location>
        <begin position="10"/>
        <end position="23"/>
    </location>
</feature>
<keyword evidence="2" id="KW-0812">Transmembrane</keyword>
<evidence type="ECO:0000256" key="2">
    <source>
        <dbReference type="SAM" id="Phobius"/>
    </source>
</evidence>
<evidence type="ECO:0000313" key="4">
    <source>
        <dbReference type="Proteomes" id="UP000318571"/>
    </source>
</evidence>
<keyword evidence="4" id="KW-1185">Reference proteome</keyword>
<sequence length="190" mass="21328">MIGTNKRTASRLPASRSRSLGPSQFPRSVLENHPTEERGAIAIGYRLSQSMGGGFQKTCLSVSICCAVLFSFMVVESMGGLVAYKYSPLGGELRFIRNPQRPMVQRGHFNSLPRSFGYSGRFDPEPAAPLSSDESVERELLSKPDIPDILDMPHERRNPFESFLRLWTTPGNGRIRTGPKMNWKHFVQQQ</sequence>
<protein>
    <submittedName>
        <fullName evidence="3">Uncharacterized protein</fullName>
    </submittedName>
</protein>
<reference evidence="3 4" key="1">
    <citation type="journal article" date="2018" name="Nat. Ecol. Evol.">
        <title>Genomic signatures of mitonuclear coevolution across populations of Tigriopus californicus.</title>
        <authorList>
            <person name="Barreto F.S."/>
            <person name="Watson E.T."/>
            <person name="Lima T.G."/>
            <person name="Willett C.S."/>
            <person name="Edmands S."/>
            <person name="Li W."/>
            <person name="Burton R.S."/>
        </authorList>
    </citation>
    <scope>NUCLEOTIDE SEQUENCE [LARGE SCALE GENOMIC DNA]</scope>
    <source>
        <strain evidence="3 4">San Diego</strain>
    </source>
</reference>
<dbReference type="EMBL" id="VCGU01000002">
    <property type="protein sequence ID" value="TRY79194.1"/>
    <property type="molecule type" value="Genomic_DNA"/>
</dbReference>